<sequence length="418" mass="46118">MAKFSHVKSTIREGFRMAIEAIRQNKLRSILTLLGISIGVFSVIGVMTAIRTLESSVNSQLDILGTNTFTINKSPAIQIRGPGGDRKIRQRKNITYAHYEEMKRKAKLPLRVSVLDGTGERNIRYKDKSLKKSAELNGADEWALRSINTYLADGRNFTPDDIRFSRNVTILGPDIVDILFPFEDPLGKAIKIKGIDYTVIGVTERKGQAFGRSQDYFVLIPISLYIQRFSSKWTSLGIVFEAESADMYEKTMDEAIGLMRVVRKVPVGEENDFSIISNEELMETFAGFTGGIKIFAGSVSVIALLVAGIGIMNIMLVSVTERIKEIGIRKAIGATKRDILSQFLMEAIFLSQFGGVVGVILGIIGGNVVAIVLNVPAVVPMDWAFYGMAVCSLIGIGFGIYPAWRAANLDPIESLRFE</sequence>
<keyword evidence="10" id="KW-0067">ATP-binding</keyword>
<dbReference type="InterPro" id="IPR025857">
    <property type="entry name" value="MacB_PCD"/>
</dbReference>
<comment type="subcellular location">
    <subcellularLocation>
        <location evidence="1">Cell membrane</location>
        <topology evidence="1">Multi-pass membrane protein</topology>
    </subcellularLocation>
</comment>
<keyword evidence="10" id="KW-0378">Hydrolase</keyword>
<dbReference type="PANTHER" id="PTHR30572">
    <property type="entry name" value="MEMBRANE COMPONENT OF TRANSPORTER-RELATED"/>
    <property type="match status" value="1"/>
</dbReference>
<keyword evidence="10" id="KW-0547">Nucleotide-binding</keyword>
<evidence type="ECO:0000256" key="7">
    <source>
        <dbReference type="SAM" id="Phobius"/>
    </source>
</evidence>
<protein>
    <submittedName>
        <fullName evidence="10">Macrolide export ATP-binding/permease protein MacB</fullName>
        <ecNumber evidence="10">3.6.3.-</ecNumber>
    </submittedName>
</protein>
<gene>
    <name evidence="10" type="ORF">MGWOODY_Mmi941</name>
</gene>
<keyword evidence="5 7" id="KW-0472">Membrane</keyword>
<reference evidence="10" key="1">
    <citation type="submission" date="2015-10" db="EMBL/GenBank/DDBJ databases">
        <authorList>
            <person name="Gilbert D.G."/>
        </authorList>
    </citation>
    <scope>NUCLEOTIDE SEQUENCE</scope>
</reference>
<evidence type="ECO:0000256" key="2">
    <source>
        <dbReference type="ARBA" id="ARBA00022475"/>
    </source>
</evidence>
<accession>A0A160VDB6</accession>
<feature type="transmembrane region" description="Helical" evidence="7">
    <location>
        <begin position="294"/>
        <end position="319"/>
    </location>
</feature>
<evidence type="ECO:0000256" key="6">
    <source>
        <dbReference type="ARBA" id="ARBA00038076"/>
    </source>
</evidence>
<feature type="transmembrane region" description="Helical" evidence="7">
    <location>
        <begin position="339"/>
        <end position="364"/>
    </location>
</feature>
<feature type="domain" description="MacB-like periplasmic core" evidence="9">
    <location>
        <begin position="29"/>
        <end position="254"/>
    </location>
</feature>
<feature type="transmembrane region" description="Helical" evidence="7">
    <location>
        <begin position="30"/>
        <end position="50"/>
    </location>
</feature>
<dbReference type="InterPro" id="IPR050250">
    <property type="entry name" value="Macrolide_Exporter_MacB"/>
</dbReference>
<organism evidence="10">
    <name type="scientific">hydrothermal vent metagenome</name>
    <dbReference type="NCBI Taxonomy" id="652676"/>
    <lineage>
        <taxon>unclassified sequences</taxon>
        <taxon>metagenomes</taxon>
        <taxon>ecological metagenomes</taxon>
    </lineage>
</organism>
<dbReference type="InterPro" id="IPR003838">
    <property type="entry name" value="ABC3_permease_C"/>
</dbReference>
<dbReference type="GO" id="GO:0016787">
    <property type="term" value="F:hydrolase activity"/>
    <property type="evidence" value="ECO:0007669"/>
    <property type="project" value="UniProtKB-KW"/>
</dbReference>
<keyword evidence="4 7" id="KW-1133">Transmembrane helix</keyword>
<feature type="domain" description="ABC3 transporter permease C-terminal" evidence="8">
    <location>
        <begin position="298"/>
        <end position="411"/>
    </location>
</feature>
<evidence type="ECO:0000259" key="9">
    <source>
        <dbReference type="Pfam" id="PF12704"/>
    </source>
</evidence>
<evidence type="ECO:0000256" key="4">
    <source>
        <dbReference type="ARBA" id="ARBA00022989"/>
    </source>
</evidence>
<dbReference type="AlphaFoldDB" id="A0A160VDB6"/>
<comment type="similarity">
    <text evidence="6">Belongs to the ABC-4 integral membrane protein family.</text>
</comment>
<dbReference type="GO" id="GO:0022857">
    <property type="term" value="F:transmembrane transporter activity"/>
    <property type="evidence" value="ECO:0007669"/>
    <property type="project" value="TreeGrafter"/>
</dbReference>
<dbReference type="PANTHER" id="PTHR30572:SF4">
    <property type="entry name" value="ABC TRANSPORTER PERMEASE YTRF"/>
    <property type="match status" value="1"/>
</dbReference>
<feature type="transmembrane region" description="Helical" evidence="7">
    <location>
        <begin position="384"/>
        <end position="404"/>
    </location>
</feature>
<evidence type="ECO:0000259" key="8">
    <source>
        <dbReference type="Pfam" id="PF02687"/>
    </source>
</evidence>
<dbReference type="EC" id="3.6.3.-" evidence="10"/>
<evidence type="ECO:0000256" key="1">
    <source>
        <dbReference type="ARBA" id="ARBA00004651"/>
    </source>
</evidence>
<dbReference type="GO" id="GO:0005524">
    <property type="term" value="F:ATP binding"/>
    <property type="evidence" value="ECO:0007669"/>
    <property type="project" value="UniProtKB-KW"/>
</dbReference>
<evidence type="ECO:0000256" key="5">
    <source>
        <dbReference type="ARBA" id="ARBA00023136"/>
    </source>
</evidence>
<keyword evidence="3 7" id="KW-0812">Transmembrane</keyword>
<evidence type="ECO:0000256" key="3">
    <source>
        <dbReference type="ARBA" id="ARBA00022692"/>
    </source>
</evidence>
<dbReference type="Pfam" id="PF02687">
    <property type="entry name" value="FtsX"/>
    <property type="match status" value="1"/>
</dbReference>
<dbReference type="EMBL" id="FAXC01000046">
    <property type="protein sequence ID" value="CUV08358.1"/>
    <property type="molecule type" value="Genomic_DNA"/>
</dbReference>
<proteinExistence type="inferred from homology"/>
<keyword evidence="2" id="KW-1003">Cell membrane</keyword>
<dbReference type="Pfam" id="PF12704">
    <property type="entry name" value="MacB_PCD"/>
    <property type="match status" value="1"/>
</dbReference>
<dbReference type="GO" id="GO:0005886">
    <property type="term" value="C:plasma membrane"/>
    <property type="evidence" value="ECO:0007669"/>
    <property type="project" value="UniProtKB-SubCell"/>
</dbReference>
<name>A0A160VDB6_9ZZZZ</name>
<evidence type="ECO:0000313" key="10">
    <source>
        <dbReference type="EMBL" id="CUV08358.1"/>
    </source>
</evidence>